<keyword evidence="4" id="KW-1185">Reference proteome</keyword>
<proteinExistence type="predicted"/>
<dbReference type="Proteomes" id="UP000683360">
    <property type="component" value="Unassembled WGS sequence"/>
</dbReference>
<dbReference type="OrthoDB" id="8922241at2759"/>
<dbReference type="AlphaFoldDB" id="A0A8S3SVD1"/>
<dbReference type="InterPro" id="IPR013087">
    <property type="entry name" value="Znf_C2H2_type"/>
</dbReference>
<keyword evidence="1" id="KW-0862">Zinc</keyword>
<dbReference type="GO" id="GO:0008270">
    <property type="term" value="F:zinc ion binding"/>
    <property type="evidence" value="ECO:0007669"/>
    <property type="project" value="UniProtKB-KW"/>
</dbReference>
<accession>A0A8S3SVD1</accession>
<sequence length="499" mass="56173">MSLTTCTSEASSKCEDTNMKKHLQIHISLTTCTSDESSKCEDANKTFSHHRDINAHGSNFVKPSVDNPICGKGFIERNKLIRHEKSVHIHESKKLHVVSSNISSEENNIETIPIDEKSSRCVENGTANLQTYAITNDKSVHIHESQKLDFVSSNFCSEEDKIEPIPMDEKSSRCVENDISNLQTYAIRNTFISNQGALISNEVVTCSKLHDHEDKLKQMETAYGYTHEIDESKEIGQTNQIPNCVLGNMCSREVNPTPIPTDAEPSKCRENGNSHFQTSAKINTCITNHESFTLDEVVNKLDEYKLEHMKTTYDNTHKSDDGKEMGKTEHIPNFVSGNICSQEFEPTSFPTDALSSKHNEYCTPHLQTDLTTNTCIPNQEPVKCDEVVSKLDNCQDKLELMGTCNSGTHKTDADEGIGETGHMPINRKSTYKPFKCKDCGKEFCHESRFQTHVLREHSEEKPFECKECGQDHGHQYSNQLYVSELINSYGEILAGYSVV</sequence>
<dbReference type="EMBL" id="CAJPWZ010001832">
    <property type="protein sequence ID" value="CAG2225040.1"/>
    <property type="molecule type" value="Genomic_DNA"/>
</dbReference>
<evidence type="ECO:0000313" key="3">
    <source>
        <dbReference type="EMBL" id="CAG2225040.1"/>
    </source>
</evidence>
<organism evidence="3 4">
    <name type="scientific">Mytilus edulis</name>
    <name type="common">Blue mussel</name>
    <dbReference type="NCBI Taxonomy" id="6550"/>
    <lineage>
        <taxon>Eukaryota</taxon>
        <taxon>Metazoa</taxon>
        <taxon>Spiralia</taxon>
        <taxon>Lophotrochozoa</taxon>
        <taxon>Mollusca</taxon>
        <taxon>Bivalvia</taxon>
        <taxon>Autobranchia</taxon>
        <taxon>Pteriomorphia</taxon>
        <taxon>Mytilida</taxon>
        <taxon>Mytiloidea</taxon>
        <taxon>Mytilidae</taxon>
        <taxon>Mytilinae</taxon>
        <taxon>Mytilus</taxon>
    </lineage>
</organism>
<dbReference type="PROSITE" id="PS00028">
    <property type="entry name" value="ZINC_FINGER_C2H2_1"/>
    <property type="match status" value="1"/>
</dbReference>
<name>A0A8S3SVD1_MYTED</name>
<feature type="domain" description="C2H2-type" evidence="2">
    <location>
        <begin position="434"/>
        <end position="462"/>
    </location>
</feature>
<gene>
    <name evidence="3" type="ORF">MEDL_38194</name>
</gene>
<dbReference type="SMART" id="SM00355">
    <property type="entry name" value="ZnF_C2H2"/>
    <property type="match status" value="2"/>
</dbReference>
<dbReference type="SUPFAM" id="SSF57667">
    <property type="entry name" value="beta-beta-alpha zinc fingers"/>
    <property type="match status" value="1"/>
</dbReference>
<dbReference type="PROSITE" id="PS50157">
    <property type="entry name" value="ZINC_FINGER_C2H2_2"/>
    <property type="match status" value="2"/>
</dbReference>
<evidence type="ECO:0000259" key="2">
    <source>
        <dbReference type="PROSITE" id="PS50157"/>
    </source>
</evidence>
<evidence type="ECO:0000256" key="1">
    <source>
        <dbReference type="PROSITE-ProRule" id="PRU00042"/>
    </source>
</evidence>
<evidence type="ECO:0000313" key="4">
    <source>
        <dbReference type="Proteomes" id="UP000683360"/>
    </source>
</evidence>
<protein>
    <submittedName>
        <fullName evidence="3">KRAB</fullName>
    </submittedName>
</protein>
<comment type="caution">
    <text evidence="3">The sequence shown here is derived from an EMBL/GenBank/DDBJ whole genome shotgun (WGS) entry which is preliminary data.</text>
</comment>
<keyword evidence="1" id="KW-0479">Metal-binding</keyword>
<dbReference type="InterPro" id="IPR036236">
    <property type="entry name" value="Znf_C2H2_sf"/>
</dbReference>
<dbReference type="Gene3D" id="3.30.160.60">
    <property type="entry name" value="Classic Zinc Finger"/>
    <property type="match status" value="1"/>
</dbReference>
<feature type="domain" description="C2H2-type" evidence="2">
    <location>
        <begin position="65"/>
        <end position="93"/>
    </location>
</feature>
<keyword evidence="1" id="KW-0863">Zinc-finger</keyword>
<reference evidence="3" key="1">
    <citation type="submission" date="2021-03" db="EMBL/GenBank/DDBJ databases">
        <authorList>
            <person name="Bekaert M."/>
        </authorList>
    </citation>
    <scope>NUCLEOTIDE SEQUENCE</scope>
</reference>